<comment type="caution">
    <text evidence="1">The sequence shown here is derived from an EMBL/GenBank/DDBJ whole genome shotgun (WGS) entry which is preliminary data.</text>
</comment>
<organism evidence="1 2">
    <name type="scientific">Phascolomyces articulosus</name>
    <dbReference type="NCBI Taxonomy" id="60185"/>
    <lineage>
        <taxon>Eukaryota</taxon>
        <taxon>Fungi</taxon>
        <taxon>Fungi incertae sedis</taxon>
        <taxon>Mucoromycota</taxon>
        <taxon>Mucoromycotina</taxon>
        <taxon>Mucoromycetes</taxon>
        <taxon>Mucorales</taxon>
        <taxon>Lichtheimiaceae</taxon>
        <taxon>Phascolomyces</taxon>
    </lineage>
</organism>
<accession>A0AAD5K9N8</accession>
<protein>
    <submittedName>
        <fullName evidence="1">Uncharacterized protein</fullName>
    </submittedName>
</protein>
<evidence type="ECO:0000313" key="1">
    <source>
        <dbReference type="EMBL" id="KAI9263152.1"/>
    </source>
</evidence>
<keyword evidence="2" id="KW-1185">Reference proteome</keyword>
<dbReference type="Proteomes" id="UP001209540">
    <property type="component" value="Unassembled WGS sequence"/>
</dbReference>
<name>A0AAD5K9N8_9FUNG</name>
<dbReference type="EMBL" id="JAIXMP010000013">
    <property type="protein sequence ID" value="KAI9263152.1"/>
    <property type="molecule type" value="Genomic_DNA"/>
</dbReference>
<dbReference type="AlphaFoldDB" id="A0AAD5K9N8"/>
<sequence>MLSYDTWSLQTWLGGLSKMALCQIITTTAMKCPRVVLEMIEEYQPNKNDFYHRREILAIRERAHIIIHSLDHLRPSEQFANEADLAEEIHCVVRWCTNTLHASPRGHSLAALMGLLVIAREGLAAVPEIRKYLFGEAHLGRIVILEMSGVLKNFKKPTTIHQHAAAEYLLPNQWSFASPHHQVTWLIQSLGDVCAQMADCDKGWTYRQEYDNVVNIAARNYCHPSP</sequence>
<proteinExistence type="predicted"/>
<reference evidence="1" key="2">
    <citation type="submission" date="2023-02" db="EMBL/GenBank/DDBJ databases">
        <authorList>
            <consortium name="DOE Joint Genome Institute"/>
            <person name="Mondo S.J."/>
            <person name="Chang Y."/>
            <person name="Wang Y."/>
            <person name="Ahrendt S."/>
            <person name="Andreopoulos W."/>
            <person name="Barry K."/>
            <person name="Beard J."/>
            <person name="Benny G.L."/>
            <person name="Blankenship S."/>
            <person name="Bonito G."/>
            <person name="Cuomo C."/>
            <person name="Desiro A."/>
            <person name="Gervers K.A."/>
            <person name="Hundley H."/>
            <person name="Kuo A."/>
            <person name="LaButti K."/>
            <person name="Lang B.F."/>
            <person name="Lipzen A."/>
            <person name="O'Donnell K."/>
            <person name="Pangilinan J."/>
            <person name="Reynolds N."/>
            <person name="Sandor L."/>
            <person name="Smith M.W."/>
            <person name="Tsang A."/>
            <person name="Grigoriev I.V."/>
            <person name="Stajich J.E."/>
            <person name="Spatafora J.W."/>
        </authorList>
    </citation>
    <scope>NUCLEOTIDE SEQUENCE</scope>
    <source>
        <strain evidence="1">RSA 2281</strain>
    </source>
</reference>
<gene>
    <name evidence="1" type="ORF">BDA99DRAFT_438037</name>
</gene>
<evidence type="ECO:0000313" key="2">
    <source>
        <dbReference type="Proteomes" id="UP001209540"/>
    </source>
</evidence>
<reference evidence="1" key="1">
    <citation type="journal article" date="2022" name="IScience">
        <title>Evolution of zygomycete secretomes and the origins of terrestrial fungal ecologies.</title>
        <authorList>
            <person name="Chang Y."/>
            <person name="Wang Y."/>
            <person name="Mondo S."/>
            <person name="Ahrendt S."/>
            <person name="Andreopoulos W."/>
            <person name="Barry K."/>
            <person name="Beard J."/>
            <person name="Benny G.L."/>
            <person name="Blankenship S."/>
            <person name="Bonito G."/>
            <person name="Cuomo C."/>
            <person name="Desiro A."/>
            <person name="Gervers K.A."/>
            <person name="Hundley H."/>
            <person name="Kuo A."/>
            <person name="LaButti K."/>
            <person name="Lang B.F."/>
            <person name="Lipzen A."/>
            <person name="O'Donnell K."/>
            <person name="Pangilinan J."/>
            <person name="Reynolds N."/>
            <person name="Sandor L."/>
            <person name="Smith M.E."/>
            <person name="Tsang A."/>
            <person name="Grigoriev I.V."/>
            <person name="Stajich J.E."/>
            <person name="Spatafora J.W."/>
        </authorList>
    </citation>
    <scope>NUCLEOTIDE SEQUENCE</scope>
    <source>
        <strain evidence="1">RSA 2281</strain>
    </source>
</reference>